<dbReference type="FunCoup" id="E4WWG8">
    <property type="interactions" value="69"/>
</dbReference>
<comment type="similarity">
    <text evidence="2">Belongs to the SLC12A transporter family.</text>
</comment>
<evidence type="ECO:0000256" key="1">
    <source>
        <dbReference type="ARBA" id="ARBA00004141"/>
    </source>
</evidence>
<evidence type="ECO:0000256" key="3">
    <source>
        <dbReference type="ARBA" id="ARBA00019359"/>
    </source>
</evidence>
<dbReference type="AlphaFoldDB" id="E4WWG8"/>
<dbReference type="GO" id="GO:0055064">
    <property type="term" value="P:chloride ion homeostasis"/>
    <property type="evidence" value="ECO:0007669"/>
    <property type="project" value="TreeGrafter"/>
</dbReference>
<dbReference type="InterPro" id="IPR018491">
    <property type="entry name" value="SLC12_C"/>
</dbReference>
<evidence type="ECO:0000256" key="8">
    <source>
        <dbReference type="SAM" id="Phobius"/>
    </source>
</evidence>
<name>E4WWG8_OIKDI</name>
<gene>
    <name evidence="11" type="ORF">GSOID_T00009240001</name>
</gene>
<dbReference type="InParanoid" id="E4WWG8"/>
<feature type="domain" description="SLC12A transporter C-terminal" evidence="10">
    <location>
        <begin position="546"/>
        <end position="620"/>
    </location>
</feature>
<dbReference type="EMBL" id="FN653017">
    <property type="protein sequence ID" value="CBY21472.1"/>
    <property type="molecule type" value="Genomic_DNA"/>
</dbReference>
<evidence type="ECO:0000256" key="4">
    <source>
        <dbReference type="ARBA" id="ARBA00022448"/>
    </source>
</evidence>
<evidence type="ECO:0000259" key="10">
    <source>
        <dbReference type="Pfam" id="PF03522"/>
    </source>
</evidence>
<dbReference type="GO" id="GO:0016020">
    <property type="term" value="C:membrane"/>
    <property type="evidence" value="ECO:0007669"/>
    <property type="project" value="UniProtKB-SubCell"/>
</dbReference>
<sequence>MSDSDTELLIDHDLNSNGSLGEAPSTQRTLNTFFGVIVPCCLSMFSVVLFLRMGFIIGQAGLIQTLIMLVIAFLIIALTVTSVCAISTNGAVEAGGAYFMISRALGPEMGASIGLMFYLANAAAVAMYIFGMCETIIDDFGPGGQLLPNENSTGIPTSQWIEYGYGTALLFLVAVICLVGADIYAKAVFGIFIVVGSAIICVIVSFFVEKDMQVPVVNPDWPNRTELYTGFSSVTFHSNLYSNYTYDYTIPNSPIMGFIDVFAILFNGCTGIMAGANMSGELKNPSKSIPLGTIAACSIVCFTYILLMMFIAATCPKALLNNNYTFLQAINFWPPIVFIGIFFSSFSAALSSLIGASRVLHAMANDGMFGPALRLMKKTNSKGNPYVAVIVTWGIIQVVLLIGKLNAIAPLVTIFFLLAYTACDLACLGLDWASAPNFRPTFKYFSWHTALLGVISTMAVMFLVNYIWALAAMAIMIILSAISHYTAPQVAWGSISQALIFHQVRKYALKMNVQDASVDSWRPGILFLVKDITTSVEGLLFVNDLKKSGLLVLGHVNLGNIDQEDMDSSKRKLNAWYDFVKRSNVKAFVEHTTCPDLRLGAEQLLRLSGLGGMKANTLVMSIDSPIESTKDIITDAVRLDRNVVLMKNVTSFNRNLLDGRNQNFIDIWPTSLTSPGFIIGTVDSIKSDANAQFLLQLGCLLSRSHSWKSTAQLRIFIPVAPGTDFQASQKSFKAYFMELRINAVLVLVTVEYDQLELMDEDYVLWVNSLILSKKSGQTGVTFVQLPSTVDTCMAFISPEKGSASYLTDIGPVVMTWGLKNVISV</sequence>
<feature type="transmembrane region" description="Helical" evidence="8">
    <location>
        <begin position="33"/>
        <end position="57"/>
    </location>
</feature>
<accession>E4WWG8</accession>
<evidence type="ECO:0000313" key="11">
    <source>
        <dbReference type="EMBL" id="CBY21472.1"/>
    </source>
</evidence>
<evidence type="ECO:0000256" key="2">
    <source>
        <dbReference type="ARBA" id="ARBA00010593"/>
    </source>
</evidence>
<feature type="domain" description="Amino acid permease/ SLC12A" evidence="9">
    <location>
        <begin position="35"/>
        <end position="523"/>
    </location>
</feature>
<dbReference type="OrthoDB" id="2020542at2759"/>
<dbReference type="Proteomes" id="UP000001307">
    <property type="component" value="Unassembled WGS sequence"/>
</dbReference>
<dbReference type="PANTHER" id="PTHR11827:SF72">
    <property type="entry name" value="GH08340P"/>
    <property type="match status" value="1"/>
</dbReference>
<feature type="transmembrane region" description="Helical" evidence="8">
    <location>
        <begin position="383"/>
        <end position="402"/>
    </location>
</feature>
<evidence type="ECO:0000256" key="6">
    <source>
        <dbReference type="ARBA" id="ARBA00022989"/>
    </source>
</evidence>
<feature type="transmembrane region" description="Helical" evidence="8">
    <location>
        <begin position="255"/>
        <end position="276"/>
    </location>
</feature>
<dbReference type="PANTHER" id="PTHR11827">
    <property type="entry name" value="SOLUTE CARRIER FAMILY 12, CATION COTRANSPORTERS"/>
    <property type="match status" value="1"/>
</dbReference>
<dbReference type="Gene3D" id="1.20.1740.10">
    <property type="entry name" value="Amino acid/polyamine transporter I"/>
    <property type="match status" value="1"/>
</dbReference>
<evidence type="ECO:0000259" key="9">
    <source>
        <dbReference type="Pfam" id="PF00324"/>
    </source>
</evidence>
<feature type="transmembrane region" description="Helical" evidence="8">
    <location>
        <begin position="188"/>
        <end position="208"/>
    </location>
</feature>
<reference evidence="11" key="1">
    <citation type="journal article" date="2010" name="Science">
        <title>Plasticity of animal genome architecture unmasked by rapid evolution of a pelagic tunicate.</title>
        <authorList>
            <person name="Denoeud F."/>
            <person name="Henriet S."/>
            <person name="Mungpakdee S."/>
            <person name="Aury J.M."/>
            <person name="Da Silva C."/>
            <person name="Brinkmann H."/>
            <person name="Mikhaleva J."/>
            <person name="Olsen L.C."/>
            <person name="Jubin C."/>
            <person name="Canestro C."/>
            <person name="Bouquet J.M."/>
            <person name="Danks G."/>
            <person name="Poulain J."/>
            <person name="Campsteijn C."/>
            <person name="Adamski M."/>
            <person name="Cross I."/>
            <person name="Yadetie F."/>
            <person name="Muffato M."/>
            <person name="Louis A."/>
            <person name="Butcher S."/>
            <person name="Tsagkogeorga G."/>
            <person name="Konrad A."/>
            <person name="Singh S."/>
            <person name="Jensen M.F."/>
            <person name="Cong E.H."/>
            <person name="Eikeseth-Otteraa H."/>
            <person name="Noel B."/>
            <person name="Anthouard V."/>
            <person name="Porcel B.M."/>
            <person name="Kachouri-Lafond R."/>
            <person name="Nishino A."/>
            <person name="Ugolini M."/>
            <person name="Chourrout P."/>
            <person name="Nishida H."/>
            <person name="Aasland R."/>
            <person name="Huzurbazar S."/>
            <person name="Westhof E."/>
            <person name="Delsuc F."/>
            <person name="Lehrach H."/>
            <person name="Reinhardt R."/>
            <person name="Weissenbach J."/>
            <person name="Roy S.W."/>
            <person name="Artiguenave F."/>
            <person name="Postlethwait J.H."/>
            <person name="Manak J.R."/>
            <person name="Thompson E.M."/>
            <person name="Jaillon O."/>
            <person name="Du Pasquier L."/>
            <person name="Boudinot P."/>
            <person name="Liberles D.A."/>
            <person name="Volff J.N."/>
            <person name="Philippe H."/>
            <person name="Lenhard B."/>
            <person name="Roest Crollius H."/>
            <person name="Wincker P."/>
            <person name="Chourrout D."/>
        </authorList>
    </citation>
    <scope>NUCLEOTIDE SEQUENCE [LARGE SCALE GENOMIC DNA]</scope>
</reference>
<evidence type="ECO:0000313" key="12">
    <source>
        <dbReference type="Proteomes" id="UP000001307"/>
    </source>
</evidence>
<evidence type="ECO:0000256" key="5">
    <source>
        <dbReference type="ARBA" id="ARBA00022692"/>
    </source>
</evidence>
<feature type="transmembrane region" description="Helical" evidence="8">
    <location>
        <begin position="451"/>
        <end position="479"/>
    </location>
</feature>
<keyword evidence="12" id="KW-1185">Reference proteome</keyword>
<feature type="transmembrane region" description="Helical" evidence="8">
    <location>
        <begin position="288"/>
        <end position="312"/>
    </location>
</feature>
<keyword evidence="7 8" id="KW-0472">Membrane</keyword>
<keyword evidence="4" id="KW-0813">Transport</keyword>
<feature type="transmembrane region" description="Helical" evidence="8">
    <location>
        <begin position="408"/>
        <end position="430"/>
    </location>
</feature>
<protein>
    <recommendedName>
        <fullName evidence="3">Solute carrier family 12 member 9</fullName>
    </recommendedName>
</protein>
<dbReference type="InterPro" id="IPR004841">
    <property type="entry name" value="AA-permease/SLC12A_dom"/>
</dbReference>
<dbReference type="GO" id="GO:0055075">
    <property type="term" value="P:potassium ion homeostasis"/>
    <property type="evidence" value="ECO:0007669"/>
    <property type="project" value="TreeGrafter"/>
</dbReference>
<feature type="transmembrane region" description="Helical" evidence="8">
    <location>
        <begin position="163"/>
        <end position="181"/>
    </location>
</feature>
<organism evidence="11">
    <name type="scientific">Oikopleura dioica</name>
    <name type="common">Tunicate</name>
    <dbReference type="NCBI Taxonomy" id="34765"/>
    <lineage>
        <taxon>Eukaryota</taxon>
        <taxon>Metazoa</taxon>
        <taxon>Chordata</taxon>
        <taxon>Tunicata</taxon>
        <taxon>Appendicularia</taxon>
        <taxon>Copelata</taxon>
        <taxon>Oikopleuridae</taxon>
        <taxon>Oikopleura</taxon>
    </lineage>
</organism>
<keyword evidence="5 8" id="KW-0812">Transmembrane</keyword>
<dbReference type="Pfam" id="PF00324">
    <property type="entry name" value="AA_permease"/>
    <property type="match status" value="1"/>
</dbReference>
<feature type="transmembrane region" description="Helical" evidence="8">
    <location>
        <begin position="63"/>
        <end position="88"/>
    </location>
</feature>
<dbReference type="GO" id="GO:0006884">
    <property type="term" value="P:cell volume homeostasis"/>
    <property type="evidence" value="ECO:0007669"/>
    <property type="project" value="TreeGrafter"/>
</dbReference>
<comment type="subcellular location">
    <subcellularLocation>
        <location evidence="1">Membrane</location>
        <topology evidence="1">Multi-pass membrane protein</topology>
    </subcellularLocation>
</comment>
<feature type="transmembrane region" description="Helical" evidence="8">
    <location>
        <begin position="109"/>
        <end position="130"/>
    </location>
</feature>
<proteinExistence type="inferred from homology"/>
<feature type="transmembrane region" description="Helical" evidence="8">
    <location>
        <begin position="332"/>
        <end position="354"/>
    </location>
</feature>
<dbReference type="GO" id="GO:0015379">
    <property type="term" value="F:potassium:chloride symporter activity"/>
    <property type="evidence" value="ECO:0007669"/>
    <property type="project" value="TreeGrafter"/>
</dbReference>
<dbReference type="InterPro" id="IPR004842">
    <property type="entry name" value="SLC12A_fam"/>
</dbReference>
<dbReference type="FunFam" id="1.20.1740.10:FF:000013">
    <property type="entry name" value="Solute carrier family 12 member"/>
    <property type="match status" value="1"/>
</dbReference>
<evidence type="ECO:0000256" key="7">
    <source>
        <dbReference type="ARBA" id="ARBA00023136"/>
    </source>
</evidence>
<dbReference type="Pfam" id="PF03522">
    <property type="entry name" value="SLC12"/>
    <property type="match status" value="1"/>
</dbReference>
<keyword evidence="6 8" id="KW-1133">Transmembrane helix</keyword>